<dbReference type="PANTHER" id="PTHR21043:SF0">
    <property type="entry name" value="MITOCHONDRIAL ASSEMBLY OF RIBOSOMAL LARGE SUBUNIT PROTEIN 1"/>
    <property type="match status" value="1"/>
</dbReference>
<comment type="caution">
    <text evidence="3">The sequence shown here is derived from an EMBL/GenBank/DDBJ whole genome shotgun (WGS) entry which is preliminary data.</text>
</comment>
<proteinExistence type="inferred from homology"/>
<dbReference type="NCBIfam" id="TIGR00090">
    <property type="entry name" value="rsfS_iojap_ybeB"/>
    <property type="match status" value="1"/>
</dbReference>
<accession>A0A2R6XXV5</accession>
<dbReference type="Gene3D" id="3.30.460.10">
    <property type="entry name" value="Beta Polymerase, domain 2"/>
    <property type="match status" value="1"/>
</dbReference>
<keyword evidence="2" id="KW-0810">Translation regulation</keyword>
<sequence>MAKPAEMHAPYDAEQLAKELAQAIETRKGVDTRILNIQNLSLIADYFVITSGTSKPHVDALTETALDLLNQKGLTMRRVEGKESGRWVLIDAGDVVVHIFHKDERSYYQLERIWSDAPVLSLT</sequence>
<keyword evidence="2" id="KW-0678">Repressor</keyword>
<dbReference type="AlphaFoldDB" id="A0A2R6XXV5"/>
<dbReference type="GO" id="GO:0043023">
    <property type="term" value="F:ribosomal large subunit binding"/>
    <property type="evidence" value="ECO:0007669"/>
    <property type="project" value="TreeGrafter"/>
</dbReference>
<dbReference type="GO" id="GO:0017148">
    <property type="term" value="P:negative regulation of translation"/>
    <property type="evidence" value="ECO:0007669"/>
    <property type="project" value="UniProtKB-UniRule"/>
</dbReference>
<evidence type="ECO:0000313" key="3">
    <source>
        <dbReference type="EMBL" id="PTQ55255.1"/>
    </source>
</evidence>
<dbReference type="Proteomes" id="UP000244338">
    <property type="component" value="Unassembled WGS sequence"/>
</dbReference>
<name>A0A2R6XXV5_9BACL</name>
<evidence type="ECO:0000256" key="1">
    <source>
        <dbReference type="ARBA" id="ARBA00010574"/>
    </source>
</evidence>
<keyword evidence="2" id="KW-0963">Cytoplasm</keyword>
<dbReference type="GO" id="GO:0090071">
    <property type="term" value="P:negative regulation of ribosome biogenesis"/>
    <property type="evidence" value="ECO:0007669"/>
    <property type="project" value="UniProtKB-UniRule"/>
</dbReference>
<dbReference type="EMBL" id="PEBX01000155">
    <property type="protein sequence ID" value="PTQ55255.1"/>
    <property type="molecule type" value="Genomic_DNA"/>
</dbReference>
<comment type="similarity">
    <text evidence="1 2">Belongs to the Iojap/RsfS family.</text>
</comment>
<reference evidence="4" key="1">
    <citation type="journal article" date="2018" name="Sci. Rep.">
        <title>Lignite coal burning seam in the remote Altai Mountains harbors a hydrogen-driven thermophilic microbial community.</title>
        <authorList>
            <person name="Kadnikov V.V."/>
            <person name="Mardanov A.V."/>
            <person name="Ivasenko D.A."/>
            <person name="Antsiferov D.V."/>
            <person name="Beletsky A.V."/>
            <person name="Karnachuk O.V."/>
            <person name="Ravin N.V."/>
        </authorList>
    </citation>
    <scope>NUCLEOTIDE SEQUENCE [LARGE SCALE GENOMIC DNA]</scope>
</reference>
<protein>
    <recommendedName>
        <fullName evidence="2">Ribosomal silencing factor RsfS</fullName>
    </recommendedName>
</protein>
<dbReference type="GO" id="GO:0005737">
    <property type="term" value="C:cytoplasm"/>
    <property type="evidence" value="ECO:0007669"/>
    <property type="project" value="UniProtKB-SubCell"/>
</dbReference>
<dbReference type="Pfam" id="PF02410">
    <property type="entry name" value="RsfS"/>
    <property type="match status" value="1"/>
</dbReference>
<dbReference type="HAMAP" id="MF_01477">
    <property type="entry name" value="Iojap_RsfS"/>
    <property type="match status" value="1"/>
</dbReference>
<comment type="subcellular location">
    <subcellularLocation>
        <location evidence="2">Cytoplasm</location>
    </subcellularLocation>
</comment>
<dbReference type="GO" id="GO:0042256">
    <property type="term" value="P:cytosolic ribosome assembly"/>
    <property type="evidence" value="ECO:0007669"/>
    <property type="project" value="UniProtKB-UniRule"/>
</dbReference>
<gene>
    <name evidence="2" type="primary">rsfS</name>
    <name evidence="3" type="ORF">BSOLF_2787</name>
</gene>
<comment type="subunit">
    <text evidence="2">Interacts with ribosomal protein uL14 (rplN).</text>
</comment>
<organism evidence="3 4">
    <name type="scientific">Candidatus Carbonibacillus altaicus</name>
    <dbReference type="NCBI Taxonomy" id="2163959"/>
    <lineage>
        <taxon>Bacteria</taxon>
        <taxon>Bacillati</taxon>
        <taxon>Bacillota</taxon>
        <taxon>Bacilli</taxon>
        <taxon>Bacillales</taxon>
        <taxon>Candidatus Carbonibacillus</taxon>
    </lineage>
</organism>
<dbReference type="InterPro" id="IPR004394">
    <property type="entry name" value="Iojap/RsfS/C7orf30"/>
</dbReference>
<dbReference type="InterPro" id="IPR043519">
    <property type="entry name" value="NT_sf"/>
</dbReference>
<evidence type="ECO:0000313" key="4">
    <source>
        <dbReference type="Proteomes" id="UP000244338"/>
    </source>
</evidence>
<comment type="function">
    <text evidence="2">Functions as a ribosomal silencing factor. Interacts with ribosomal protein uL14 (rplN), blocking formation of intersubunit bridge B8. Prevents association of the 30S and 50S ribosomal subunits and the formation of functional ribosomes, thus repressing translation.</text>
</comment>
<dbReference type="SUPFAM" id="SSF81301">
    <property type="entry name" value="Nucleotidyltransferase"/>
    <property type="match status" value="1"/>
</dbReference>
<evidence type="ECO:0000256" key="2">
    <source>
        <dbReference type="HAMAP-Rule" id="MF_01477"/>
    </source>
</evidence>
<dbReference type="PANTHER" id="PTHR21043">
    <property type="entry name" value="IOJAP SUPERFAMILY ORTHOLOG"/>
    <property type="match status" value="1"/>
</dbReference>